<keyword evidence="1" id="KW-1133">Transmembrane helix</keyword>
<name>O01732_CAEEL</name>
<dbReference type="GeneID" id="182447"/>
<organism evidence="2 3">
    <name type="scientific">Caenorhabditis elegans</name>
    <dbReference type="NCBI Taxonomy" id="6239"/>
    <lineage>
        <taxon>Eukaryota</taxon>
        <taxon>Metazoa</taxon>
        <taxon>Ecdysozoa</taxon>
        <taxon>Nematoda</taxon>
        <taxon>Chromadorea</taxon>
        <taxon>Rhabditida</taxon>
        <taxon>Rhabditina</taxon>
        <taxon>Rhabditomorpha</taxon>
        <taxon>Rhabditoidea</taxon>
        <taxon>Rhabditidae</taxon>
        <taxon>Peloderinae</taxon>
        <taxon>Caenorhabditis</taxon>
    </lineage>
</organism>
<dbReference type="PaxDb" id="6239-C09D4.6"/>
<keyword evidence="1" id="KW-0472">Membrane</keyword>
<feature type="transmembrane region" description="Helical" evidence="1">
    <location>
        <begin position="65"/>
        <end position="88"/>
    </location>
</feature>
<dbReference type="FunCoup" id="O01732">
    <property type="interactions" value="271"/>
</dbReference>
<dbReference type="eggNOG" id="ENOG502TJ32">
    <property type="taxonomic scope" value="Eukaryota"/>
</dbReference>
<accession>O01732</accession>
<dbReference type="Bgee" id="WBGene00015636">
    <property type="expression patterns" value="Expressed in adult organism"/>
</dbReference>
<reference evidence="2 3" key="1">
    <citation type="journal article" date="1998" name="Science">
        <title>Genome sequence of the nematode C. elegans: a platform for investigating biology.</title>
        <authorList>
            <consortium name="The C. elegans sequencing consortium"/>
            <person name="Sulson J.E."/>
            <person name="Waterston R."/>
        </authorList>
    </citation>
    <scope>NUCLEOTIDE SEQUENCE [LARGE SCALE GENOMIC DNA]</scope>
    <source>
        <strain evidence="2 3">Bristol N2</strain>
    </source>
</reference>
<dbReference type="EMBL" id="BX284601">
    <property type="protein sequence ID" value="CCD63893.1"/>
    <property type="molecule type" value="Genomic_DNA"/>
</dbReference>
<evidence type="ECO:0000313" key="4">
    <source>
        <dbReference type="WormBase" id="C09D4.6"/>
    </source>
</evidence>
<evidence type="ECO:0000313" key="3">
    <source>
        <dbReference type="Proteomes" id="UP000001940"/>
    </source>
</evidence>
<protein>
    <submittedName>
        <fullName evidence="2">Cytochrome b</fullName>
    </submittedName>
</protein>
<gene>
    <name evidence="2 4" type="ORF">C09D4.6</name>
    <name evidence="2" type="ORF">CELE_C09D4.6</name>
</gene>
<dbReference type="KEGG" id="cel:CELE_C09D4.6"/>
<proteinExistence type="predicted"/>
<sequence>MPIISFATGYMYLIFGSFKVFKNIGISTMESYTFSLILTIFMFLHIERIARSTFGNVICPRSFALQMVLTHFSMIIVIIVIVGIVWIAPSTVRDISILFLDFTISDHPNRIVSTFCIFRVSFKHWSRNIPNFLGGGPILLESE</sequence>
<keyword evidence="1" id="KW-0812">Transmembrane</keyword>
<dbReference type="OrthoDB" id="5802137at2759"/>
<dbReference type="AlphaFoldDB" id="O01732"/>
<dbReference type="CTD" id="182447"/>
<dbReference type="HOGENOM" id="CLU_1807941_0_0_1"/>
<dbReference type="RefSeq" id="NP_491609.2">
    <property type="nucleotide sequence ID" value="NM_059208.5"/>
</dbReference>
<dbReference type="InParanoid" id="O01732"/>
<dbReference type="UCSC" id="C09D4.6">
    <property type="organism name" value="c. elegans"/>
</dbReference>
<evidence type="ECO:0000313" key="2">
    <source>
        <dbReference type="EMBL" id="CCD63893.1"/>
    </source>
</evidence>
<evidence type="ECO:0000256" key="1">
    <source>
        <dbReference type="SAM" id="Phobius"/>
    </source>
</evidence>
<dbReference type="WormBase" id="C09D4.6">
    <property type="protein sequence ID" value="CE41194"/>
    <property type="gene ID" value="WBGene00015636"/>
</dbReference>
<dbReference type="Proteomes" id="UP000001940">
    <property type="component" value="Chromosome I"/>
</dbReference>
<keyword evidence="3" id="KW-1185">Reference proteome</keyword>
<feature type="transmembrane region" description="Helical" evidence="1">
    <location>
        <begin position="20"/>
        <end position="44"/>
    </location>
</feature>
<dbReference type="AGR" id="WB:WBGene00015636"/>